<evidence type="ECO:0008006" key="4">
    <source>
        <dbReference type="Google" id="ProtNLM"/>
    </source>
</evidence>
<organism evidence="2 3">
    <name type="scientific">Triangularia verruculosa</name>
    <dbReference type="NCBI Taxonomy" id="2587418"/>
    <lineage>
        <taxon>Eukaryota</taxon>
        <taxon>Fungi</taxon>
        <taxon>Dikarya</taxon>
        <taxon>Ascomycota</taxon>
        <taxon>Pezizomycotina</taxon>
        <taxon>Sordariomycetes</taxon>
        <taxon>Sordariomycetidae</taxon>
        <taxon>Sordariales</taxon>
        <taxon>Podosporaceae</taxon>
        <taxon>Triangularia</taxon>
    </lineage>
</organism>
<accession>A0AAN7ASZ3</accession>
<keyword evidence="1" id="KW-0732">Signal</keyword>
<dbReference type="AlphaFoldDB" id="A0AAN7ASZ3"/>
<dbReference type="EMBL" id="MU863953">
    <property type="protein sequence ID" value="KAK4197979.1"/>
    <property type="molecule type" value="Genomic_DNA"/>
</dbReference>
<comment type="caution">
    <text evidence="2">The sequence shown here is derived from an EMBL/GenBank/DDBJ whole genome shotgun (WGS) entry which is preliminary data.</text>
</comment>
<reference evidence="2" key="2">
    <citation type="submission" date="2023-05" db="EMBL/GenBank/DDBJ databases">
        <authorList>
            <consortium name="Lawrence Berkeley National Laboratory"/>
            <person name="Steindorff A."/>
            <person name="Hensen N."/>
            <person name="Bonometti L."/>
            <person name="Westerberg I."/>
            <person name="Brannstrom I.O."/>
            <person name="Guillou S."/>
            <person name="Cros-Aarteil S."/>
            <person name="Calhoun S."/>
            <person name="Haridas S."/>
            <person name="Kuo A."/>
            <person name="Mondo S."/>
            <person name="Pangilinan J."/>
            <person name="Riley R."/>
            <person name="Labutti K."/>
            <person name="Andreopoulos B."/>
            <person name="Lipzen A."/>
            <person name="Chen C."/>
            <person name="Yanf M."/>
            <person name="Daum C."/>
            <person name="Ng V."/>
            <person name="Clum A."/>
            <person name="Ohm R."/>
            <person name="Martin F."/>
            <person name="Silar P."/>
            <person name="Natvig D."/>
            <person name="Lalanne C."/>
            <person name="Gautier V."/>
            <person name="Ament-Velasquez S.L."/>
            <person name="Kruys A."/>
            <person name="Hutchinson M.I."/>
            <person name="Powell A.J."/>
            <person name="Barry K."/>
            <person name="Miller A.N."/>
            <person name="Grigoriev I.V."/>
            <person name="Debuchy R."/>
            <person name="Gladieux P."/>
            <person name="Thoren M.H."/>
            <person name="Johannesson H."/>
        </authorList>
    </citation>
    <scope>NUCLEOTIDE SEQUENCE</scope>
    <source>
        <strain evidence="2">CBS 315.58</strain>
    </source>
</reference>
<evidence type="ECO:0000313" key="2">
    <source>
        <dbReference type="EMBL" id="KAK4197979.1"/>
    </source>
</evidence>
<keyword evidence="3" id="KW-1185">Reference proteome</keyword>
<proteinExistence type="predicted"/>
<evidence type="ECO:0000256" key="1">
    <source>
        <dbReference type="SAM" id="SignalP"/>
    </source>
</evidence>
<dbReference type="Proteomes" id="UP001303160">
    <property type="component" value="Unassembled WGS sequence"/>
</dbReference>
<protein>
    <recommendedName>
        <fullName evidence="4">Hypersensitive response-inducing protein</fullName>
    </recommendedName>
</protein>
<feature type="signal peptide" evidence="1">
    <location>
        <begin position="1"/>
        <end position="20"/>
    </location>
</feature>
<gene>
    <name evidence="2" type="ORF">QBC40DRAFT_267144</name>
</gene>
<evidence type="ECO:0000313" key="3">
    <source>
        <dbReference type="Proteomes" id="UP001303160"/>
    </source>
</evidence>
<name>A0AAN7ASZ3_9PEZI</name>
<sequence>MKSLTTILLTALLGTTATAAQGFNISEFTAGCIPHGTLCTIRFLVTTTGQTSPPAECGFSGTPLGSSSLPDTGFAACAGDPSIIWSFRRVQTAEVAGVAPFYELALASAEGGVPAASRFWAGEEFPLKQSGAAFYQQFVGEGGFVVGQ</sequence>
<reference evidence="2" key="1">
    <citation type="journal article" date="2023" name="Mol. Phylogenet. Evol.">
        <title>Genome-scale phylogeny and comparative genomics of the fungal order Sordariales.</title>
        <authorList>
            <person name="Hensen N."/>
            <person name="Bonometti L."/>
            <person name="Westerberg I."/>
            <person name="Brannstrom I.O."/>
            <person name="Guillou S."/>
            <person name="Cros-Aarteil S."/>
            <person name="Calhoun S."/>
            <person name="Haridas S."/>
            <person name="Kuo A."/>
            <person name="Mondo S."/>
            <person name="Pangilinan J."/>
            <person name="Riley R."/>
            <person name="LaButti K."/>
            <person name="Andreopoulos B."/>
            <person name="Lipzen A."/>
            <person name="Chen C."/>
            <person name="Yan M."/>
            <person name="Daum C."/>
            <person name="Ng V."/>
            <person name="Clum A."/>
            <person name="Steindorff A."/>
            <person name="Ohm R.A."/>
            <person name="Martin F."/>
            <person name="Silar P."/>
            <person name="Natvig D.O."/>
            <person name="Lalanne C."/>
            <person name="Gautier V."/>
            <person name="Ament-Velasquez S.L."/>
            <person name="Kruys A."/>
            <person name="Hutchinson M.I."/>
            <person name="Powell A.J."/>
            <person name="Barry K."/>
            <person name="Miller A.N."/>
            <person name="Grigoriev I.V."/>
            <person name="Debuchy R."/>
            <person name="Gladieux P."/>
            <person name="Hiltunen Thoren M."/>
            <person name="Johannesson H."/>
        </authorList>
    </citation>
    <scope>NUCLEOTIDE SEQUENCE</scope>
    <source>
        <strain evidence="2">CBS 315.58</strain>
    </source>
</reference>
<feature type="chain" id="PRO_5043011610" description="Hypersensitive response-inducing protein" evidence="1">
    <location>
        <begin position="21"/>
        <end position="148"/>
    </location>
</feature>